<sequence>MHANAEKIASAVRKAVEKAEASESDSSIAMIKGGVAVVSNSALIGFLEGSPRKLYSLLDILSSSSEIGEIRVVSSFEDCPKNEFQYFGVYSANPNPETD</sequence>
<gene>
    <name evidence="1" type="ORF">TrRE_jg3566</name>
</gene>
<organism evidence="1 2">
    <name type="scientific">Triparma retinervis</name>
    <dbReference type="NCBI Taxonomy" id="2557542"/>
    <lineage>
        <taxon>Eukaryota</taxon>
        <taxon>Sar</taxon>
        <taxon>Stramenopiles</taxon>
        <taxon>Ochrophyta</taxon>
        <taxon>Bolidophyceae</taxon>
        <taxon>Parmales</taxon>
        <taxon>Triparmaceae</taxon>
        <taxon>Triparma</taxon>
    </lineage>
</organism>
<evidence type="ECO:0000313" key="2">
    <source>
        <dbReference type="Proteomes" id="UP001165082"/>
    </source>
</evidence>
<dbReference type="EMBL" id="BRXZ01000847">
    <property type="protein sequence ID" value="GMH55574.1"/>
    <property type="molecule type" value="Genomic_DNA"/>
</dbReference>
<protein>
    <submittedName>
        <fullName evidence="1">Uncharacterized protein</fullName>
    </submittedName>
</protein>
<reference evidence="1" key="1">
    <citation type="submission" date="2022-07" db="EMBL/GenBank/DDBJ databases">
        <title>Genome analysis of Parmales, a sister group of diatoms, reveals the evolutionary specialization of diatoms from phago-mixotrophs to photoautotrophs.</title>
        <authorList>
            <person name="Ban H."/>
            <person name="Sato S."/>
            <person name="Yoshikawa S."/>
            <person name="Kazumasa Y."/>
            <person name="Nakamura Y."/>
            <person name="Ichinomiya M."/>
            <person name="Saitoh K."/>
            <person name="Sato N."/>
            <person name="Blanc-Mathieu R."/>
            <person name="Endo H."/>
            <person name="Kuwata A."/>
            <person name="Ogata H."/>
        </authorList>
    </citation>
    <scope>NUCLEOTIDE SEQUENCE</scope>
</reference>
<dbReference type="Proteomes" id="UP001165082">
    <property type="component" value="Unassembled WGS sequence"/>
</dbReference>
<dbReference type="AlphaFoldDB" id="A0A9W6ZJB4"/>
<accession>A0A9W6ZJB4</accession>
<evidence type="ECO:0000313" key="1">
    <source>
        <dbReference type="EMBL" id="GMH55574.1"/>
    </source>
</evidence>
<proteinExistence type="predicted"/>
<dbReference type="OrthoDB" id="548795at2759"/>
<keyword evidence="2" id="KW-1185">Reference proteome</keyword>
<feature type="non-terminal residue" evidence="1">
    <location>
        <position position="99"/>
    </location>
</feature>
<comment type="caution">
    <text evidence="1">The sequence shown here is derived from an EMBL/GenBank/DDBJ whole genome shotgun (WGS) entry which is preliminary data.</text>
</comment>
<name>A0A9W6ZJB4_9STRA</name>